<dbReference type="EMBL" id="PKUQ01000013">
    <property type="protein sequence ID" value="PLW77875.1"/>
    <property type="molecule type" value="Genomic_DNA"/>
</dbReference>
<accession>A0A2N5XTV0</accession>
<reference evidence="2 3" key="1">
    <citation type="submission" date="2018-01" db="EMBL/GenBank/DDBJ databases">
        <title>The draft genome sequence of Cohaesibacter sp. H1304.</title>
        <authorList>
            <person name="Wang N.-N."/>
            <person name="Du Z.-J."/>
        </authorList>
    </citation>
    <scope>NUCLEOTIDE SEQUENCE [LARGE SCALE GENOMIC DNA]</scope>
    <source>
        <strain evidence="2 3">H1304</strain>
    </source>
</reference>
<keyword evidence="3" id="KW-1185">Reference proteome</keyword>
<name>A0A2N5XTV0_9HYPH</name>
<sequence length="234" mass="26961">MKSFFVGMLGGLIVVLCATFAYSWFGAHRFLEVWDANSGWAAAIVGVFVGLTTLRPLIQQAQTPRIHAKVDAIEKEVRNLTELSGKIEQAIFECDVIPNLRTGKDDFETYRVPTINVNDFFNTPEKISRSDNVISVIGRFYCAIDEYKKNYYKFSEVEDIDVSTDEMYPWITVFNNTYKHDTGKFSQCFNERNDDFRKISKTIRFAYTTAARSYARISKLEKLAVKTRARLYID</sequence>
<dbReference type="Proteomes" id="UP000234881">
    <property type="component" value="Unassembled WGS sequence"/>
</dbReference>
<feature type="transmembrane region" description="Helical" evidence="1">
    <location>
        <begin position="39"/>
        <end position="58"/>
    </location>
</feature>
<keyword evidence="1" id="KW-1133">Transmembrane helix</keyword>
<feature type="transmembrane region" description="Helical" evidence="1">
    <location>
        <begin position="7"/>
        <end position="27"/>
    </location>
</feature>
<comment type="caution">
    <text evidence="2">The sequence shown here is derived from an EMBL/GenBank/DDBJ whole genome shotgun (WGS) entry which is preliminary data.</text>
</comment>
<proteinExistence type="predicted"/>
<evidence type="ECO:0000313" key="3">
    <source>
        <dbReference type="Proteomes" id="UP000234881"/>
    </source>
</evidence>
<gene>
    <name evidence="2" type="ORF">C0081_07045</name>
</gene>
<protein>
    <submittedName>
        <fullName evidence="2">Uncharacterized protein</fullName>
    </submittedName>
</protein>
<evidence type="ECO:0000256" key="1">
    <source>
        <dbReference type="SAM" id="Phobius"/>
    </source>
</evidence>
<keyword evidence="1" id="KW-0472">Membrane</keyword>
<evidence type="ECO:0000313" key="2">
    <source>
        <dbReference type="EMBL" id="PLW77875.1"/>
    </source>
</evidence>
<dbReference type="RefSeq" id="WP_101533116.1">
    <property type="nucleotide sequence ID" value="NZ_PKUQ01000013.1"/>
</dbReference>
<dbReference type="AlphaFoldDB" id="A0A2N5XTV0"/>
<keyword evidence="1" id="KW-0812">Transmembrane</keyword>
<organism evidence="2 3">
    <name type="scientific">Cohaesibacter celericrescens</name>
    <dbReference type="NCBI Taxonomy" id="2067669"/>
    <lineage>
        <taxon>Bacteria</taxon>
        <taxon>Pseudomonadati</taxon>
        <taxon>Pseudomonadota</taxon>
        <taxon>Alphaproteobacteria</taxon>
        <taxon>Hyphomicrobiales</taxon>
        <taxon>Cohaesibacteraceae</taxon>
    </lineage>
</organism>